<gene>
    <name evidence="1" type="ORF">CLTHE_27010</name>
</gene>
<evidence type="ECO:0008006" key="3">
    <source>
        <dbReference type="Google" id="ProtNLM"/>
    </source>
</evidence>
<dbReference type="InterPro" id="IPR028994">
    <property type="entry name" value="Integrin_alpha_N"/>
</dbReference>
<protein>
    <recommendedName>
        <fullName evidence="3">FG-GAP repeat protein</fullName>
    </recommendedName>
</protein>
<dbReference type="Proteomes" id="UP000191448">
    <property type="component" value="Unassembled WGS sequence"/>
</dbReference>
<organism evidence="1 2">
    <name type="scientific">Clostridium thermobutyricum DSM 4928</name>
    <dbReference type="NCBI Taxonomy" id="1121339"/>
    <lineage>
        <taxon>Bacteria</taxon>
        <taxon>Bacillati</taxon>
        <taxon>Bacillota</taxon>
        <taxon>Clostridia</taxon>
        <taxon>Eubacteriales</taxon>
        <taxon>Clostridiaceae</taxon>
        <taxon>Clostridium</taxon>
    </lineage>
</organism>
<dbReference type="SUPFAM" id="SSF69318">
    <property type="entry name" value="Integrin alpha N-terminal domain"/>
    <property type="match status" value="1"/>
</dbReference>
<proteinExistence type="predicted"/>
<dbReference type="AlphaFoldDB" id="A0A1V4ST49"/>
<name>A0A1V4ST49_9CLOT</name>
<accession>A0A1V4ST49</accession>
<sequence length="140" mass="15794">MRKNIILLLIVGITSFMFVGCNSKDGLNGSAPKYFEIKANKDINIDEYESISSKIYDINNDGILEELEIVNKDNKSYILIKHAEKGYIESTIELNKNSSKIEKISDVDGDGIEEIFVSNNGKDEEIYVYNSDIKGFKLKA</sequence>
<dbReference type="EMBL" id="LTAY01000078">
    <property type="protein sequence ID" value="OPX46636.1"/>
    <property type="molecule type" value="Genomic_DNA"/>
</dbReference>
<comment type="caution">
    <text evidence="1">The sequence shown here is derived from an EMBL/GenBank/DDBJ whole genome shotgun (WGS) entry which is preliminary data.</text>
</comment>
<dbReference type="RefSeq" id="WP_080023906.1">
    <property type="nucleotide sequence ID" value="NZ_LTAY01000078.1"/>
</dbReference>
<reference evidence="1 2" key="1">
    <citation type="submission" date="2016-02" db="EMBL/GenBank/DDBJ databases">
        <title>Genome sequence of Clostridium thermobutyricum DSM 4928.</title>
        <authorList>
            <person name="Poehlein A."/>
            <person name="Daniel R."/>
        </authorList>
    </citation>
    <scope>NUCLEOTIDE SEQUENCE [LARGE SCALE GENOMIC DNA]</scope>
    <source>
        <strain evidence="1 2">DSM 4928</strain>
    </source>
</reference>
<dbReference type="PROSITE" id="PS51257">
    <property type="entry name" value="PROKAR_LIPOPROTEIN"/>
    <property type="match status" value="1"/>
</dbReference>
<evidence type="ECO:0000313" key="1">
    <source>
        <dbReference type="EMBL" id="OPX46636.1"/>
    </source>
</evidence>
<evidence type="ECO:0000313" key="2">
    <source>
        <dbReference type="Proteomes" id="UP000191448"/>
    </source>
</evidence>